<comment type="caution">
    <text evidence="1">The sequence shown here is derived from an EMBL/GenBank/DDBJ whole genome shotgun (WGS) entry which is preliminary data.</text>
</comment>
<name>A0A495IVH3_9SPHI</name>
<gene>
    <name evidence="1" type="ORF">BDD43_0085</name>
</gene>
<protein>
    <submittedName>
        <fullName evidence="1">Uncharacterized protein</fullName>
    </submittedName>
</protein>
<sequence>MLDYYYFSKTRLVPYDAGYFNTTNSIYILRVFDDLIFVTSSTLQPAATFHSAY</sequence>
<accession>A0A495IVH3</accession>
<keyword evidence="2" id="KW-1185">Reference proteome</keyword>
<evidence type="ECO:0000313" key="2">
    <source>
        <dbReference type="Proteomes" id="UP000268007"/>
    </source>
</evidence>
<organism evidence="1 2">
    <name type="scientific">Mucilaginibacter gracilis</name>
    <dbReference type="NCBI Taxonomy" id="423350"/>
    <lineage>
        <taxon>Bacteria</taxon>
        <taxon>Pseudomonadati</taxon>
        <taxon>Bacteroidota</taxon>
        <taxon>Sphingobacteriia</taxon>
        <taxon>Sphingobacteriales</taxon>
        <taxon>Sphingobacteriaceae</taxon>
        <taxon>Mucilaginibacter</taxon>
    </lineage>
</organism>
<evidence type="ECO:0000313" key="1">
    <source>
        <dbReference type="EMBL" id="RKR79998.1"/>
    </source>
</evidence>
<dbReference type="AlphaFoldDB" id="A0A495IVH3"/>
<proteinExistence type="predicted"/>
<reference evidence="1 2" key="1">
    <citation type="submission" date="2018-10" db="EMBL/GenBank/DDBJ databases">
        <title>Genomic Encyclopedia of Archaeal and Bacterial Type Strains, Phase II (KMG-II): from individual species to whole genera.</title>
        <authorList>
            <person name="Goeker M."/>
        </authorList>
    </citation>
    <scope>NUCLEOTIDE SEQUENCE [LARGE SCALE GENOMIC DNA]</scope>
    <source>
        <strain evidence="1 2">DSM 18602</strain>
    </source>
</reference>
<dbReference type="Proteomes" id="UP000268007">
    <property type="component" value="Unassembled WGS sequence"/>
</dbReference>
<dbReference type="EMBL" id="RBKU01000001">
    <property type="protein sequence ID" value="RKR79998.1"/>
    <property type="molecule type" value="Genomic_DNA"/>
</dbReference>